<dbReference type="Proteomes" id="UP000032874">
    <property type="component" value="Unassembled WGS sequence"/>
</dbReference>
<accession>A0A093RXE6</accession>
<gene>
    <name evidence="2" type="ORF">KP22_18540</name>
</gene>
<protein>
    <submittedName>
        <fullName evidence="2">Uncharacterized protein</fullName>
    </submittedName>
</protein>
<dbReference type="EMBL" id="JQHM01000014">
    <property type="protein sequence ID" value="KFX02491.1"/>
    <property type="molecule type" value="Genomic_DNA"/>
</dbReference>
<dbReference type="RefSeq" id="WP_039325597.1">
    <property type="nucleotide sequence ID" value="NZ_JQHM01000014.1"/>
</dbReference>
<proteinExistence type="predicted"/>
<feature type="region of interest" description="Disordered" evidence="1">
    <location>
        <begin position="47"/>
        <end position="70"/>
    </location>
</feature>
<evidence type="ECO:0000313" key="3">
    <source>
        <dbReference type="Proteomes" id="UP000032874"/>
    </source>
</evidence>
<evidence type="ECO:0000313" key="2">
    <source>
        <dbReference type="EMBL" id="KFX02491.1"/>
    </source>
</evidence>
<comment type="caution">
    <text evidence="2">The sequence shown here is derived from an EMBL/GenBank/DDBJ whole genome shotgun (WGS) entry which is preliminary data.</text>
</comment>
<organism evidence="2 3">
    <name type="scientific">Pectobacterium betavasculorum</name>
    <dbReference type="NCBI Taxonomy" id="55207"/>
    <lineage>
        <taxon>Bacteria</taxon>
        <taxon>Pseudomonadati</taxon>
        <taxon>Pseudomonadota</taxon>
        <taxon>Gammaproteobacteria</taxon>
        <taxon>Enterobacterales</taxon>
        <taxon>Pectobacteriaceae</taxon>
        <taxon>Pectobacterium</taxon>
    </lineage>
</organism>
<evidence type="ECO:0000256" key="1">
    <source>
        <dbReference type="SAM" id="MobiDB-lite"/>
    </source>
</evidence>
<dbReference type="STRING" id="55207.KP22_18540"/>
<dbReference type="AlphaFoldDB" id="A0A093RXE6"/>
<sequence>MSRSAFTLSERTVSLVNDYTVADIVFGITQNFGEHALRHSDLKTLQMKRPGTSPAGKTPAGGKNATAVAG</sequence>
<reference evidence="2 3" key="1">
    <citation type="submission" date="2014-08" db="EMBL/GenBank/DDBJ databases">
        <title>Genome sequences of NCPPB Pectobacterium isolates.</title>
        <authorList>
            <person name="Glover R.H."/>
            <person name="Sapp M."/>
            <person name="Elphinstone J."/>
        </authorList>
    </citation>
    <scope>NUCLEOTIDE SEQUENCE [LARGE SCALE GENOMIC DNA]</scope>
    <source>
        <strain evidence="2 3">NCPPB 2795</strain>
    </source>
</reference>
<name>A0A093RXE6_9GAMM</name>